<keyword evidence="8" id="KW-0333">Golgi apparatus</keyword>
<comment type="similarity">
    <text evidence="3">Belongs to the TVP38/TMEM64 family.</text>
</comment>
<feature type="region of interest" description="Disordered" evidence="10">
    <location>
        <begin position="524"/>
        <end position="749"/>
    </location>
</feature>
<dbReference type="PANTHER" id="PTHR47549">
    <property type="entry name" value="GOLGI APPARATUS MEMBRANE PROTEIN TVP38-RELATED"/>
    <property type="match status" value="1"/>
</dbReference>
<keyword evidence="9 11" id="KW-0472">Membrane</keyword>
<evidence type="ECO:0000256" key="9">
    <source>
        <dbReference type="ARBA" id="ARBA00023136"/>
    </source>
</evidence>
<feature type="compositionally biased region" description="Low complexity" evidence="10">
    <location>
        <begin position="573"/>
        <end position="610"/>
    </location>
</feature>
<protein>
    <recommendedName>
        <fullName evidence="4">Golgi apparatus membrane protein TVP38</fullName>
    </recommendedName>
    <alternativeName>
        <fullName evidence="5">Golgi apparatus membrane protein tvp38</fullName>
    </alternativeName>
</protein>
<evidence type="ECO:0000256" key="5">
    <source>
        <dbReference type="ARBA" id="ARBA00020673"/>
    </source>
</evidence>
<dbReference type="EMBL" id="JBANRG010000015">
    <property type="protein sequence ID" value="KAK7460533.1"/>
    <property type="molecule type" value="Genomic_DNA"/>
</dbReference>
<evidence type="ECO:0000256" key="1">
    <source>
        <dbReference type="ARBA" id="ARBA00002978"/>
    </source>
</evidence>
<evidence type="ECO:0000256" key="7">
    <source>
        <dbReference type="ARBA" id="ARBA00022989"/>
    </source>
</evidence>
<feature type="domain" description="VTT" evidence="12">
    <location>
        <begin position="187"/>
        <end position="300"/>
    </location>
</feature>
<evidence type="ECO:0000259" key="12">
    <source>
        <dbReference type="Pfam" id="PF09335"/>
    </source>
</evidence>
<evidence type="ECO:0000256" key="10">
    <source>
        <dbReference type="SAM" id="MobiDB-lite"/>
    </source>
</evidence>
<evidence type="ECO:0000313" key="13">
    <source>
        <dbReference type="EMBL" id="KAK7460533.1"/>
    </source>
</evidence>
<feature type="transmembrane region" description="Helical" evidence="11">
    <location>
        <begin position="270"/>
        <end position="290"/>
    </location>
</feature>
<evidence type="ECO:0000256" key="8">
    <source>
        <dbReference type="ARBA" id="ARBA00023034"/>
    </source>
</evidence>
<feature type="transmembrane region" description="Helical" evidence="11">
    <location>
        <begin position="167"/>
        <end position="185"/>
    </location>
</feature>
<feature type="transmembrane region" description="Helical" evidence="11">
    <location>
        <begin position="127"/>
        <end position="147"/>
    </location>
</feature>
<reference evidence="13 14" key="1">
    <citation type="submission" date="2024-01" db="EMBL/GenBank/DDBJ databases">
        <title>A draft genome for the cacao thread blight pathogen Marasmiellus scandens.</title>
        <authorList>
            <person name="Baruah I.K."/>
            <person name="Leung J."/>
            <person name="Bukari Y."/>
            <person name="Amoako-Attah I."/>
            <person name="Meinhardt L.W."/>
            <person name="Bailey B.A."/>
            <person name="Cohen S.P."/>
        </authorList>
    </citation>
    <scope>NUCLEOTIDE SEQUENCE [LARGE SCALE GENOMIC DNA]</scope>
    <source>
        <strain evidence="13 14">GH-19</strain>
    </source>
</reference>
<feature type="transmembrane region" description="Helical" evidence="11">
    <location>
        <begin position="317"/>
        <end position="338"/>
    </location>
</feature>
<comment type="subcellular location">
    <subcellularLocation>
        <location evidence="2">Golgi apparatus membrane</location>
        <topology evidence="2">Multi-pass membrane protein</topology>
    </subcellularLocation>
</comment>
<accession>A0ABR1JJ13</accession>
<dbReference type="PANTHER" id="PTHR47549:SF2">
    <property type="entry name" value="GOLGI APPARATUS MEMBRANE PROTEIN TVP38"/>
    <property type="match status" value="1"/>
</dbReference>
<feature type="compositionally biased region" description="Polar residues" evidence="10">
    <location>
        <begin position="538"/>
        <end position="572"/>
    </location>
</feature>
<feature type="compositionally biased region" description="Polar residues" evidence="10">
    <location>
        <begin position="70"/>
        <end position="84"/>
    </location>
</feature>
<proteinExistence type="inferred from homology"/>
<dbReference type="Proteomes" id="UP001498398">
    <property type="component" value="Unassembled WGS sequence"/>
</dbReference>
<dbReference type="InterPro" id="IPR032816">
    <property type="entry name" value="VTT_dom"/>
</dbReference>
<sequence length="749" mass="82136">MMPRASVRITSDPPPLHPHSFQVVIPIAGETTKGPLFPMYHNNHSQPQWQNNNNSYPPLSTTPARKPTSYDPSTPINVNLSPHPNNMDRARMMRTPSPTPSEQKELSSGAIDWKTLMNWRFWLRREWLWYYVALVIILVITALVTLYHEQIVHWLTPVTQELQKLKFGWLVPIGILFVISFPPLFGHEIVAILCGLVWGLWIGFGIVSAGTFLGEVGNYYAFRYICTARGEKMEKNKISYACLARVVRDGGFWIALIARYSAIPGHFTTAVFSTCGMGIFVFSIAAILSMPKQLITVYLGVILEQSSSGTEDTKSKIISRVVLTVTVLVTVVAMWYILRKMNQVKPTIIYERRKARQAKLTRASLYGNNELTGSEMFVGNNSSLTDIPLSVPTKKNSDGISGSGHGHDDYGYGYGAGGKGQYPFSSDYQHSNAGSSTYVPSGHGHGYESNDNIVYAPKPRQPEEYYSPANRYQNYRGDEGAGHVAPGAAIVGMRGAYDYTPTRQDSDGDTTMAAQQEDYLRRHQGREPTFPPPGIMPSSPTRQGPQRVLTSSPDAVSTTGQSLSSLPYLSNRSTQSQTGSLSQSHSTPVHSSSLHQSNSIPPLPSSPNQNYFNAPANSIYPSSQSYPNNAATTSQPFPPSSVKLVSPYPETREVSHQTQAQRPPSGILPNPYNNDSAAYPHNNGGGGHVVEPTDASFHTAIDHGAYGTSYGGHGYGHAQTREPSLVESELHAPGAFPSDPPPSYTVTPR</sequence>
<comment type="caution">
    <text evidence="13">The sequence shown here is derived from an EMBL/GenBank/DDBJ whole genome shotgun (WGS) entry which is preliminary data.</text>
</comment>
<evidence type="ECO:0000313" key="14">
    <source>
        <dbReference type="Proteomes" id="UP001498398"/>
    </source>
</evidence>
<name>A0ABR1JJ13_9AGAR</name>
<evidence type="ECO:0000256" key="3">
    <source>
        <dbReference type="ARBA" id="ARBA00008640"/>
    </source>
</evidence>
<feature type="compositionally biased region" description="Polar residues" evidence="10">
    <location>
        <begin position="611"/>
        <end position="635"/>
    </location>
</feature>
<feature type="compositionally biased region" description="Polar residues" evidence="10">
    <location>
        <begin position="42"/>
        <end position="63"/>
    </location>
</feature>
<keyword evidence="7 11" id="KW-1133">Transmembrane helix</keyword>
<organism evidence="13 14">
    <name type="scientific">Marasmiellus scandens</name>
    <dbReference type="NCBI Taxonomy" id="2682957"/>
    <lineage>
        <taxon>Eukaryota</taxon>
        <taxon>Fungi</taxon>
        <taxon>Dikarya</taxon>
        <taxon>Basidiomycota</taxon>
        <taxon>Agaricomycotina</taxon>
        <taxon>Agaricomycetes</taxon>
        <taxon>Agaricomycetidae</taxon>
        <taxon>Agaricales</taxon>
        <taxon>Marasmiineae</taxon>
        <taxon>Omphalotaceae</taxon>
        <taxon>Marasmiellus</taxon>
    </lineage>
</organism>
<feature type="region of interest" description="Disordered" evidence="10">
    <location>
        <begin position="39"/>
        <end position="86"/>
    </location>
</feature>
<evidence type="ECO:0000256" key="11">
    <source>
        <dbReference type="SAM" id="Phobius"/>
    </source>
</evidence>
<evidence type="ECO:0000256" key="6">
    <source>
        <dbReference type="ARBA" id="ARBA00022692"/>
    </source>
</evidence>
<dbReference type="Pfam" id="PF09335">
    <property type="entry name" value="VTT_dom"/>
    <property type="match status" value="1"/>
</dbReference>
<evidence type="ECO:0000256" key="2">
    <source>
        <dbReference type="ARBA" id="ARBA00004653"/>
    </source>
</evidence>
<gene>
    <name evidence="13" type="ORF">VKT23_009254</name>
</gene>
<keyword evidence="6 11" id="KW-0812">Transmembrane</keyword>
<keyword evidence="14" id="KW-1185">Reference proteome</keyword>
<feature type="transmembrane region" description="Helical" evidence="11">
    <location>
        <begin position="192"/>
        <end position="213"/>
    </location>
</feature>
<comment type="function">
    <text evidence="1">Golgi membrane protein involved in vesicular trafficking and spindle migration.</text>
</comment>
<evidence type="ECO:0000256" key="4">
    <source>
        <dbReference type="ARBA" id="ARBA00013533"/>
    </source>
</evidence>
<dbReference type="InterPro" id="IPR051076">
    <property type="entry name" value="Golgi_membrane_TVP38/TMEM64"/>
</dbReference>